<dbReference type="GO" id="GO:0000146">
    <property type="term" value="F:microfilament motor activity"/>
    <property type="evidence" value="ECO:0007669"/>
    <property type="project" value="TreeGrafter"/>
</dbReference>
<feature type="coiled-coil region" evidence="6">
    <location>
        <begin position="1567"/>
        <end position="1653"/>
    </location>
</feature>
<feature type="coiled-coil region" evidence="6">
    <location>
        <begin position="2601"/>
        <end position="2628"/>
    </location>
</feature>
<evidence type="ECO:0000256" key="6">
    <source>
        <dbReference type="SAM" id="Coils"/>
    </source>
</evidence>
<gene>
    <name evidence="9" type="ORF">HK099_003146</name>
</gene>
<feature type="coiled-coil region" evidence="6">
    <location>
        <begin position="2126"/>
        <end position="2178"/>
    </location>
</feature>
<evidence type="ECO:0000313" key="9">
    <source>
        <dbReference type="EMBL" id="KAJ3227183.1"/>
    </source>
</evidence>
<organism evidence="9 10">
    <name type="scientific">Clydaea vesicula</name>
    <dbReference type="NCBI Taxonomy" id="447962"/>
    <lineage>
        <taxon>Eukaryota</taxon>
        <taxon>Fungi</taxon>
        <taxon>Fungi incertae sedis</taxon>
        <taxon>Chytridiomycota</taxon>
        <taxon>Chytridiomycota incertae sedis</taxon>
        <taxon>Chytridiomycetes</taxon>
        <taxon>Lobulomycetales</taxon>
        <taxon>Lobulomycetaceae</taxon>
        <taxon>Clydaea</taxon>
    </lineage>
</organism>
<name>A0AAD5Y3Q3_9FUNG</name>
<comment type="caution">
    <text evidence="9">The sequence shown here is derived from an EMBL/GenBank/DDBJ whole genome shotgun (WGS) entry which is preliminary data.</text>
</comment>
<keyword evidence="5" id="KW-0206">Cytoskeleton</keyword>
<feature type="coiled-coil region" evidence="6">
    <location>
        <begin position="370"/>
        <end position="429"/>
    </location>
</feature>
<feature type="region of interest" description="Disordered" evidence="7">
    <location>
        <begin position="1"/>
        <end position="38"/>
    </location>
</feature>
<sequence length="2738" mass="317029">MSSPSARADKLAQAKRKLQKFQQKRNINPLTHSSSNPDIQEQVIQQLNTDTNDIPPSSLSSLNDTHVNDLVNSNPIISKVRNFDDDTASIASSFAVTPNNENIPKSDEKCIEDLNILNNKLSKENILLLEKIKLLENEKLIFTAEKESILKQNENLDNSLKDYKKQLEKLSDIQEAKTNLQEERSAAVDIKDFELLESDLKRISSEKENLQLELNQKIDLLENTDTYLHKVEDAFNEVAKKLTGDSALSLVISDELNFENSLKLIKEKIFEADEYNKSEILNLKTQLDQINIQVKENENYLNHTERILEENESLFQVQCKEFREQIEEKKAKIQVLQKSLTFAENSVDSTHLKNSILELEQKYTQSLEINSSLNERITEYETKLQESVAAVEELKNQNDLVKSEFASKIKDLEEKISEATSSLTEKCNEIVLLNEQIQTLITQNSVDNPSTFADHRAIIHENNAKEIAELRKAHSSLSEDYELLKITYEKNVEKIISTTTKSTTTTTYYSETSDEGHYEAISEDHNESLKNEIKELKLQLEALQLRSPTDDTKFQLRVHIEELENSLETSKIEIINLTKERNQLNENIEELLEKVDDLSQKYENTNRSFQNLFENSGEQIESLVKENSQHLLKIKSLEKLVQENVPSSEANGEDLFQGGGDWDLDFDIITPMNTPSSVIIEQYESKISELTQSTANLTSNLSETKSKLSQLETLQNTLVEKYDSEVKALKALNAEEKLKLENDFKQKEEQLKKETSKIEDLLESNGGLEDQLTTLELNFSLLEKEKVKNIKNFEEKIKILEESFNLEKNQLKESYENTIVTLTDQLNAVTFQLKDSIAETESKSFSLQQELGEACDARDDLASKLTIISQEYQKLNAYCSELQEKNDEIQLRLEELSGALTSTTSKETELITELEEKNVELLSLQEKVKALEENQIKTSNDMAVLVESFQEEMSPILVEKERLLKELSESTDALSEKGQEINMMEEKLKLLEDKLDESNLLIKKKDEKIIVIEKEILEIRNEKETIMKNLHDLNAELEEAKCKKNEVESLVQSNEEYIQSLGFELEKYKKNNQNANESALNEIKTLTLKISELTAVNEKNYDVMETQRLELREAREHVVNLEKEAQILEAEREELIFQNQKVFEKEKAFELNIKDYEFRLVECDEALGLLKRELDDERELLRIEKVNMAELTKQWQNEISDQKLKENKLVAQLRECSLEKEVALKNVAAISEKLSALIEERDSLEELKNTLENENWSLEEKNIQMNDKLKEAELTVKKFKDSYENLAAENITNFESAKKLRDELVQFEQEKTLLHETLKTLNSKIVELESDKEDLYVKIEEEKFLHEKLALEKEDLLSKINQIQETVGESIELKKQFDNILNEKTKILDEKEALAKSISSLNEELNKVQQKQLTHTSKLAAEISSLKEEIEFNNATIKIRDETIQELQELLSNEKKQNLQNFEELNEKNQLKISELESSIKSLQDARVEAYNKVEEVQKELALKIENLKESTSLYNNAMDDIEVLSKDLRDVTMEIEKLKSINLEQESKISEIDELYFKLDDLSSLADERLSQLEKSRNEAVKFEEENKRLVEEIENLKASIGNLVNVDKENKELKNEIENHILRNEEFTMNIANLSNELKSIKESRATIADQKVNGGVAQGTPTPNIPKESEEDIHYNKIVLENEKLSKELKYERDNNTALKLDIHTLVKTLEKLEREGLVNRNSAQHLAYGNSSEEDEKKNESLVKALRRELEFKDSEISKLYSEFESKLRIAEEKFAEFSKVGEKAISNTQYLQSRTVLGSESADKIGSFKYCCGHPDCHKNCLDNEEKMYNEEDNLSHLIEVFISTITEYQQDIADFMYKQETLLDSLKAGRFKSSRAIQEEIRLQSDHFIDIQLQYESLQKQITYVCSNTKRGEFVSQSGNYSFDSNERTPHQNNSSVLPEIRLSSEEYMDLTSRSSQANHLRIQFDNAQNLITELNKEIHVLKSAIETMTQTSHRKTGPVPEDIARMLLNKQIEELRKVWSHELSANNILRNLIAKTQKDSVGNSEEQSRREADLKEEIDELVSIIESTSKENKIYKQKIAEKEKKLNEVTKNSESKFSSSFLEYQENTSALDEIHHSEVEALSSLVKTLENERDSLISDFKLAKARFEEKLNFVSNELKRSQSQNEKIKSTVEGETVFLRKELKDVKLEKLAEQSRLQEAATKKSLEYERKLKDIEEILRERENNFNTEKKNLLERISELESRESLNYKQQGSFTDLEMLRKRDAERRLADREISWDVERRGLFEEIDRLKDAARADASALRYIRSQNENLEKLLVQRDFKIKKLESSTYVFPPYGSERSHSVDGSLRFQELERELQSCSQKNRTLLEEINKSDMARHQLENQIRVERDRSNRYSFKIEELQRQIYEIEQNYGREQRIDDEHLHNEITILKKELKKVQQHNQDITIILNETISSIIGETNEYKYQLDVSQFKIRAGQVIQEVIYLRALVNRLALQRADLQYQKIYLSLQVADLLSSQKVTLTYIKGMGISTQSVGGDLTIRKKFIRCVNVVITITRLRRLAKNWKDILQNNGRDLSDYLNIGNSSVTRNNIEAMEQNERLVLMLESEVGNLRAEKKEIQDMLVLTQSQKRILEAENLRLSKLPNVFEQEGKFEQEKKKVNERILKSSVGMNGNEKKGIKERVANTLNVMKESTLKDFKEFSNINEPTTNNDLVSSINEGLKNTIPPPTHHH</sequence>
<dbReference type="PANTHER" id="PTHR45615">
    <property type="entry name" value="MYOSIN HEAVY CHAIN, NON-MUSCLE"/>
    <property type="match status" value="1"/>
</dbReference>
<feature type="coiled-coil region" evidence="6">
    <location>
        <begin position="1227"/>
        <end position="1411"/>
    </location>
</feature>
<feature type="coiled-coil region" evidence="6">
    <location>
        <begin position="118"/>
        <end position="220"/>
    </location>
</feature>
<proteinExistence type="predicted"/>
<keyword evidence="2" id="KW-0963">Cytoplasm</keyword>
<dbReference type="GO" id="GO:0016460">
    <property type="term" value="C:myosin II complex"/>
    <property type="evidence" value="ECO:0007669"/>
    <property type="project" value="TreeGrafter"/>
</dbReference>
<evidence type="ECO:0000256" key="1">
    <source>
        <dbReference type="ARBA" id="ARBA00004267"/>
    </source>
</evidence>
<feature type="coiled-coil region" evidence="6">
    <location>
        <begin position="872"/>
        <end position="1138"/>
    </location>
</feature>
<feature type="region of interest" description="Disordered" evidence="7">
    <location>
        <begin position="2711"/>
        <end position="2738"/>
    </location>
</feature>
<reference evidence="9" key="1">
    <citation type="submission" date="2020-05" db="EMBL/GenBank/DDBJ databases">
        <title>Phylogenomic resolution of chytrid fungi.</title>
        <authorList>
            <person name="Stajich J.E."/>
            <person name="Amses K."/>
            <person name="Simmons R."/>
            <person name="Seto K."/>
            <person name="Myers J."/>
            <person name="Bonds A."/>
            <person name="Quandt C.A."/>
            <person name="Barry K."/>
            <person name="Liu P."/>
            <person name="Grigoriev I."/>
            <person name="Longcore J.E."/>
            <person name="James T.Y."/>
        </authorList>
    </citation>
    <scope>NUCLEOTIDE SEQUENCE</scope>
    <source>
        <strain evidence="9">JEL0476</strain>
    </source>
</reference>
<evidence type="ECO:0000313" key="10">
    <source>
        <dbReference type="Proteomes" id="UP001211065"/>
    </source>
</evidence>
<dbReference type="GO" id="GO:0032982">
    <property type="term" value="C:myosin filament"/>
    <property type="evidence" value="ECO:0007669"/>
    <property type="project" value="TreeGrafter"/>
</dbReference>
<feature type="coiled-coil region" evidence="6">
    <location>
        <begin position="2058"/>
        <end position="2099"/>
    </location>
</feature>
<evidence type="ECO:0000256" key="4">
    <source>
        <dbReference type="ARBA" id="ARBA00023054"/>
    </source>
</evidence>
<feature type="coiled-coil region" evidence="6">
    <location>
        <begin position="1448"/>
        <end position="1542"/>
    </location>
</feature>
<keyword evidence="4 6" id="KW-0175">Coiled coil</keyword>
<feature type="coiled-coil region" evidence="6">
    <location>
        <begin position="2212"/>
        <end position="2250"/>
    </location>
</feature>
<dbReference type="Proteomes" id="UP001211065">
    <property type="component" value="Unassembled WGS sequence"/>
</dbReference>
<feature type="coiled-coil region" evidence="6">
    <location>
        <begin position="2356"/>
        <end position="2425"/>
    </location>
</feature>
<dbReference type="EMBL" id="JADGJW010000021">
    <property type="protein sequence ID" value="KAJ3227183.1"/>
    <property type="molecule type" value="Genomic_DNA"/>
</dbReference>
<protein>
    <recommendedName>
        <fullName evidence="8">Pericentrin/AKAP-450 centrosomal targeting domain-containing protein</fullName>
    </recommendedName>
</protein>
<feature type="compositionally biased region" description="Polar residues" evidence="7">
    <location>
        <begin position="2711"/>
        <end position="2724"/>
    </location>
</feature>
<feature type="compositionally biased region" description="Basic residues" evidence="7">
    <location>
        <begin position="13"/>
        <end position="23"/>
    </location>
</feature>
<dbReference type="GO" id="GO:0005815">
    <property type="term" value="C:microtubule organizing center"/>
    <property type="evidence" value="ECO:0007669"/>
    <property type="project" value="UniProtKB-SubCell"/>
</dbReference>
<keyword evidence="3" id="KW-0597">Phosphoprotein</keyword>
<dbReference type="Pfam" id="PF10495">
    <property type="entry name" value="PACT_coil_coil"/>
    <property type="match status" value="1"/>
</dbReference>
<evidence type="ECO:0000256" key="7">
    <source>
        <dbReference type="SAM" id="MobiDB-lite"/>
    </source>
</evidence>
<dbReference type="GO" id="GO:0005737">
    <property type="term" value="C:cytoplasm"/>
    <property type="evidence" value="ECO:0007669"/>
    <property type="project" value="TreeGrafter"/>
</dbReference>
<evidence type="ECO:0000256" key="3">
    <source>
        <dbReference type="ARBA" id="ARBA00022553"/>
    </source>
</evidence>
<feature type="compositionally biased region" description="Polar residues" evidence="7">
    <location>
        <begin position="24"/>
        <end position="38"/>
    </location>
</feature>
<evidence type="ECO:0000256" key="2">
    <source>
        <dbReference type="ARBA" id="ARBA00022490"/>
    </source>
</evidence>
<feature type="coiled-coil region" evidence="6">
    <location>
        <begin position="519"/>
        <end position="640"/>
    </location>
</feature>
<feature type="coiled-coil region" evidence="6">
    <location>
        <begin position="1964"/>
        <end position="1998"/>
    </location>
</feature>
<accession>A0AAD5Y3Q3</accession>
<keyword evidence="10" id="KW-1185">Reference proteome</keyword>
<dbReference type="PANTHER" id="PTHR45615:SF40">
    <property type="entry name" value="MYOSIN HEAVY CHAIN, NON-MUSCLE"/>
    <property type="match status" value="1"/>
</dbReference>
<feature type="coiled-coil region" evidence="6">
    <location>
        <begin position="680"/>
        <end position="810"/>
    </location>
</feature>
<dbReference type="GO" id="GO:0051015">
    <property type="term" value="F:actin filament binding"/>
    <property type="evidence" value="ECO:0007669"/>
    <property type="project" value="TreeGrafter"/>
</dbReference>
<evidence type="ECO:0000256" key="5">
    <source>
        <dbReference type="ARBA" id="ARBA00023212"/>
    </source>
</evidence>
<evidence type="ECO:0000259" key="8">
    <source>
        <dbReference type="Pfam" id="PF10495"/>
    </source>
</evidence>
<dbReference type="InterPro" id="IPR019528">
    <property type="entry name" value="PACT_domain"/>
</dbReference>
<feature type="domain" description="Pericentrin/AKAP-450 centrosomal targeting" evidence="8">
    <location>
        <begin position="2497"/>
        <end position="2571"/>
    </location>
</feature>
<feature type="coiled-coil region" evidence="6">
    <location>
        <begin position="319"/>
        <end position="346"/>
    </location>
</feature>
<comment type="subcellular location">
    <subcellularLocation>
        <location evidence="1">Cytoplasm</location>
        <location evidence="1">Cytoskeleton</location>
        <location evidence="1">Microtubule organizing center</location>
    </subcellularLocation>
</comment>